<gene>
    <name evidence="1" type="ORF">PILCRDRAFT_534588</name>
</gene>
<dbReference type="EMBL" id="KN833004">
    <property type="protein sequence ID" value="KIM80496.1"/>
    <property type="molecule type" value="Genomic_DNA"/>
</dbReference>
<organism evidence="1 2">
    <name type="scientific">Piloderma croceum (strain F 1598)</name>
    <dbReference type="NCBI Taxonomy" id="765440"/>
    <lineage>
        <taxon>Eukaryota</taxon>
        <taxon>Fungi</taxon>
        <taxon>Dikarya</taxon>
        <taxon>Basidiomycota</taxon>
        <taxon>Agaricomycotina</taxon>
        <taxon>Agaricomycetes</taxon>
        <taxon>Agaricomycetidae</taxon>
        <taxon>Atheliales</taxon>
        <taxon>Atheliaceae</taxon>
        <taxon>Piloderma</taxon>
    </lineage>
</organism>
<keyword evidence="2" id="KW-1185">Reference proteome</keyword>
<protein>
    <submittedName>
        <fullName evidence="1">Uncharacterized protein</fullName>
    </submittedName>
</protein>
<dbReference type="InParanoid" id="A0A0C3FLT1"/>
<reference evidence="1 2" key="1">
    <citation type="submission" date="2014-04" db="EMBL/GenBank/DDBJ databases">
        <authorList>
            <consortium name="DOE Joint Genome Institute"/>
            <person name="Kuo A."/>
            <person name="Tarkka M."/>
            <person name="Buscot F."/>
            <person name="Kohler A."/>
            <person name="Nagy L.G."/>
            <person name="Floudas D."/>
            <person name="Copeland A."/>
            <person name="Barry K.W."/>
            <person name="Cichocki N."/>
            <person name="Veneault-Fourrey C."/>
            <person name="LaButti K."/>
            <person name="Lindquist E.A."/>
            <person name="Lipzen A."/>
            <person name="Lundell T."/>
            <person name="Morin E."/>
            <person name="Murat C."/>
            <person name="Sun H."/>
            <person name="Tunlid A."/>
            <person name="Henrissat B."/>
            <person name="Grigoriev I.V."/>
            <person name="Hibbett D.S."/>
            <person name="Martin F."/>
            <person name="Nordberg H.P."/>
            <person name="Cantor M.N."/>
            <person name="Hua S.X."/>
        </authorList>
    </citation>
    <scope>NUCLEOTIDE SEQUENCE [LARGE SCALE GENOMIC DNA]</scope>
    <source>
        <strain evidence="1 2">F 1598</strain>
    </source>
</reference>
<name>A0A0C3FLT1_PILCF</name>
<evidence type="ECO:0000313" key="1">
    <source>
        <dbReference type="EMBL" id="KIM80496.1"/>
    </source>
</evidence>
<dbReference type="AlphaFoldDB" id="A0A0C3FLT1"/>
<accession>A0A0C3FLT1</accession>
<evidence type="ECO:0000313" key="2">
    <source>
        <dbReference type="Proteomes" id="UP000054166"/>
    </source>
</evidence>
<sequence>MDQDLKRAFGECSFKGHESRLVIACSSEHTDNNCGVCSIMDYAEIDQVPVVFFFKNGVLKDRVLGFQAIMNLVQQEKLEDYARLINERGQRGRLANDLIFHFMNVMTLWSFSVNLRDLWHAQGFNVIVRRNTKNAPDSWNRFFERKKDEWRAIGIMVSRSRIE</sequence>
<proteinExistence type="predicted"/>
<dbReference type="HOGENOM" id="CLU_1627713_0_0_1"/>
<reference evidence="2" key="2">
    <citation type="submission" date="2015-01" db="EMBL/GenBank/DDBJ databases">
        <title>Evolutionary Origins and Diversification of the Mycorrhizal Mutualists.</title>
        <authorList>
            <consortium name="DOE Joint Genome Institute"/>
            <consortium name="Mycorrhizal Genomics Consortium"/>
            <person name="Kohler A."/>
            <person name="Kuo A."/>
            <person name="Nagy L.G."/>
            <person name="Floudas D."/>
            <person name="Copeland A."/>
            <person name="Barry K.W."/>
            <person name="Cichocki N."/>
            <person name="Veneault-Fourrey C."/>
            <person name="LaButti K."/>
            <person name="Lindquist E.A."/>
            <person name="Lipzen A."/>
            <person name="Lundell T."/>
            <person name="Morin E."/>
            <person name="Murat C."/>
            <person name="Riley R."/>
            <person name="Ohm R."/>
            <person name="Sun H."/>
            <person name="Tunlid A."/>
            <person name="Henrissat B."/>
            <person name="Grigoriev I.V."/>
            <person name="Hibbett D.S."/>
            <person name="Martin F."/>
        </authorList>
    </citation>
    <scope>NUCLEOTIDE SEQUENCE [LARGE SCALE GENOMIC DNA]</scope>
    <source>
        <strain evidence="2">F 1598</strain>
    </source>
</reference>
<dbReference type="Proteomes" id="UP000054166">
    <property type="component" value="Unassembled WGS sequence"/>
</dbReference>